<keyword evidence="8" id="KW-1133">Transmembrane helix</keyword>
<evidence type="ECO:0000256" key="7">
    <source>
        <dbReference type="ARBA" id="ARBA00036813"/>
    </source>
</evidence>
<dbReference type="GO" id="GO:0030182">
    <property type="term" value="P:neuron differentiation"/>
    <property type="evidence" value="ECO:0007669"/>
    <property type="project" value="TreeGrafter"/>
</dbReference>
<dbReference type="OrthoDB" id="6017841at2759"/>
<feature type="domain" description="AMP-dependent synthetase/ligase" evidence="9">
    <location>
        <begin position="2"/>
        <end position="380"/>
    </location>
</feature>
<dbReference type="GO" id="GO:0005886">
    <property type="term" value="C:plasma membrane"/>
    <property type="evidence" value="ECO:0007669"/>
    <property type="project" value="TreeGrafter"/>
</dbReference>
<dbReference type="InterPro" id="IPR000873">
    <property type="entry name" value="AMP-dep_synth/lig_dom"/>
</dbReference>
<dbReference type="Proteomes" id="UP000031668">
    <property type="component" value="Unassembled WGS sequence"/>
</dbReference>
<evidence type="ECO:0000313" key="11">
    <source>
        <dbReference type="Proteomes" id="UP000031668"/>
    </source>
</evidence>
<dbReference type="EMBL" id="JWZT01003604">
    <property type="protein sequence ID" value="KII66177.1"/>
    <property type="molecule type" value="Genomic_DNA"/>
</dbReference>
<keyword evidence="4" id="KW-0276">Fatty acid metabolism</keyword>
<keyword evidence="5" id="KW-0067">ATP-binding</keyword>
<evidence type="ECO:0000256" key="8">
    <source>
        <dbReference type="SAM" id="Phobius"/>
    </source>
</evidence>
<dbReference type="InterPro" id="IPR020845">
    <property type="entry name" value="AMP-binding_CS"/>
</dbReference>
<dbReference type="GO" id="GO:0035336">
    <property type="term" value="P:long-chain fatty-acyl-CoA metabolic process"/>
    <property type="evidence" value="ECO:0007669"/>
    <property type="project" value="TreeGrafter"/>
</dbReference>
<evidence type="ECO:0000256" key="3">
    <source>
        <dbReference type="ARBA" id="ARBA00022741"/>
    </source>
</evidence>
<evidence type="ECO:0000256" key="2">
    <source>
        <dbReference type="ARBA" id="ARBA00022598"/>
    </source>
</evidence>
<keyword evidence="2 10" id="KW-0436">Ligase</keyword>
<keyword evidence="11" id="KW-1185">Reference proteome</keyword>
<protein>
    <recommendedName>
        <fullName evidence="6">long-chain-fatty-acid--CoA ligase</fullName>
        <ecNumber evidence="6">6.2.1.3</ecNumber>
    </recommendedName>
</protein>
<dbReference type="GO" id="GO:0005783">
    <property type="term" value="C:endoplasmic reticulum"/>
    <property type="evidence" value="ECO:0007669"/>
    <property type="project" value="TreeGrafter"/>
</dbReference>
<dbReference type="PROSITE" id="PS00455">
    <property type="entry name" value="AMP_BINDING"/>
    <property type="match status" value="1"/>
</dbReference>
<dbReference type="SUPFAM" id="SSF56801">
    <property type="entry name" value="Acetyl-CoA synthetase-like"/>
    <property type="match status" value="1"/>
</dbReference>
<comment type="caution">
    <text evidence="10">The sequence shown here is derived from an EMBL/GenBank/DDBJ whole genome shotgun (WGS) entry which is preliminary data.</text>
</comment>
<dbReference type="GO" id="GO:0005524">
    <property type="term" value="F:ATP binding"/>
    <property type="evidence" value="ECO:0007669"/>
    <property type="project" value="UniProtKB-KW"/>
</dbReference>
<keyword evidence="8" id="KW-0472">Membrane</keyword>
<name>A0A0C2MX50_THEKT</name>
<dbReference type="InterPro" id="IPR042099">
    <property type="entry name" value="ANL_N_sf"/>
</dbReference>
<dbReference type="GO" id="GO:0005811">
    <property type="term" value="C:lipid droplet"/>
    <property type="evidence" value="ECO:0007669"/>
    <property type="project" value="TreeGrafter"/>
</dbReference>
<evidence type="ECO:0000256" key="5">
    <source>
        <dbReference type="ARBA" id="ARBA00022840"/>
    </source>
</evidence>
<comment type="similarity">
    <text evidence="1">Belongs to the ATP-dependent AMP-binding enzyme family.</text>
</comment>
<dbReference type="Pfam" id="PF00501">
    <property type="entry name" value="AMP-binding"/>
    <property type="match status" value="1"/>
</dbReference>
<proteinExistence type="inferred from homology"/>
<sequence length="390" mass="44441">MKMGDKLVILADTSADWVVMAMSCMFLKITFITIFPSLVDEFIKRCILSTQLKCLFLDRKSFRRLKPMLSELQTVTLILYSTIFREDTPKYEMFNAEFVTTRHIFDFEQTNERFLSSLPPSEPEDLAAIVFTSGSTGTPKGVMILQYNIVSSFGRADDRYFDRYPTYPAYLPLSHILEMVIELFGICSCCKIGYCNPGTLFESSPMLNPLSTPDLYLLKPDSMVVVPLILERIVHNFKAKLQASPRIKRIIFQTLYNVKAHFLQRGYSTYLIDKYFFQRFQNLFGGQIKCFFSGGSYLPKHIQEFVNIVFFQLFQGYGLTEACCGVTACPLGYQRTGSCGYPTSFSMFKLIPWPEGGFLESRTSLIKGEILISGPCVMPGDFGEEDLGRL</sequence>
<evidence type="ECO:0000256" key="1">
    <source>
        <dbReference type="ARBA" id="ARBA00006432"/>
    </source>
</evidence>
<evidence type="ECO:0000259" key="9">
    <source>
        <dbReference type="Pfam" id="PF00501"/>
    </source>
</evidence>
<accession>A0A0C2MX50</accession>
<evidence type="ECO:0000313" key="10">
    <source>
        <dbReference type="EMBL" id="KII66177.1"/>
    </source>
</evidence>
<evidence type="ECO:0000256" key="4">
    <source>
        <dbReference type="ARBA" id="ARBA00022832"/>
    </source>
</evidence>
<evidence type="ECO:0000256" key="6">
    <source>
        <dbReference type="ARBA" id="ARBA00026121"/>
    </source>
</evidence>
<dbReference type="PANTHER" id="PTHR43272">
    <property type="entry name" value="LONG-CHAIN-FATTY-ACID--COA LIGASE"/>
    <property type="match status" value="1"/>
</dbReference>
<dbReference type="OMA" id="ELITISM"/>
<dbReference type="Gene3D" id="3.40.50.12780">
    <property type="entry name" value="N-terminal domain of ligase-like"/>
    <property type="match status" value="1"/>
</dbReference>
<dbReference type="EC" id="6.2.1.3" evidence="6"/>
<keyword evidence="8" id="KW-0812">Transmembrane</keyword>
<dbReference type="AlphaFoldDB" id="A0A0C2MX50"/>
<organism evidence="10 11">
    <name type="scientific">Thelohanellus kitauei</name>
    <name type="common">Myxosporean</name>
    <dbReference type="NCBI Taxonomy" id="669202"/>
    <lineage>
        <taxon>Eukaryota</taxon>
        <taxon>Metazoa</taxon>
        <taxon>Cnidaria</taxon>
        <taxon>Myxozoa</taxon>
        <taxon>Myxosporea</taxon>
        <taxon>Bivalvulida</taxon>
        <taxon>Platysporina</taxon>
        <taxon>Myxobolidae</taxon>
        <taxon>Thelohanellus</taxon>
    </lineage>
</organism>
<feature type="transmembrane region" description="Helical" evidence="8">
    <location>
        <begin position="17"/>
        <end position="39"/>
    </location>
</feature>
<comment type="catalytic activity">
    <reaction evidence="7">
        <text>a long-chain fatty acid + ATP + CoA = a long-chain fatty acyl-CoA + AMP + diphosphate</text>
        <dbReference type="Rhea" id="RHEA:15421"/>
        <dbReference type="ChEBI" id="CHEBI:30616"/>
        <dbReference type="ChEBI" id="CHEBI:33019"/>
        <dbReference type="ChEBI" id="CHEBI:57287"/>
        <dbReference type="ChEBI" id="CHEBI:57560"/>
        <dbReference type="ChEBI" id="CHEBI:83139"/>
        <dbReference type="ChEBI" id="CHEBI:456215"/>
        <dbReference type="EC" id="6.2.1.3"/>
    </reaction>
</comment>
<gene>
    <name evidence="10" type="ORF">RF11_12000</name>
</gene>
<reference evidence="10 11" key="1">
    <citation type="journal article" date="2014" name="Genome Biol. Evol.">
        <title>The genome of the myxosporean Thelohanellus kitauei shows adaptations to nutrient acquisition within its fish host.</title>
        <authorList>
            <person name="Yang Y."/>
            <person name="Xiong J."/>
            <person name="Zhou Z."/>
            <person name="Huo F."/>
            <person name="Miao W."/>
            <person name="Ran C."/>
            <person name="Liu Y."/>
            <person name="Zhang J."/>
            <person name="Feng J."/>
            <person name="Wang M."/>
            <person name="Wang M."/>
            <person name="Wang L."/>
            <person name="Yao B."/>
        </authorList>
    </citation>
    <scope>NUCLEOTIDE SEQUENCE [LARGE SCALE GENOMIC DNA]</scope>
    <source>
        <strain evidence="10">Wuqing</strain>
    </source>
</reference>
<keyword evidence="4" id="KW-0443">Lipid metabolism</keyword>
<keyword evidence="3" id="KW-0547">Nucleotide-binding</keyword>
<dbReference type="PANTHER" id="PTHR43272:SF83">
    <property type="entry name" value="ACYL-COA SYNTHETASE LONG-CHAIN, ISOFORM J"/>
    <property type="match status" value="1"/>
</dbReference>
<dbReference type="GO" id="GO:0004467">
    <property type="term" value="F:long-chain fatty acid-CoA ligase activity"/>
    <property type="evidence" value="ECO:0007669"/>
    <property type="project" value="UniProtKB-EC"/>
</dbReference>